<dbReference type="PROSITE" id="PS50144">
    <property type="entry name" value="MATH"/>
    <property type="match status" value="1"/>
</dbReference>
<organism evidence="2 3">
    <name type="scientific">Effrenium voratum</name>
    <dbReference type="NCBI Taxonomy" id="2562239"/>
    <lineage>
        <taxon>Eukaryota</taxon>
        <taxon>Sar</taxon>
        <taxon>Alveolata</taxon>
        <taxon>Dinophyceae</taxon>
        <taxon>Suessiales</taxon>
        <taxon>Symbiodiniaceae</taxon>
        <taxon>Effrenium</taxon>
    </lineage>
</organism>
<dbReference type="SUPFAM" id="SSF49599">
    <property type="entry name" value="TRAF domain-like"/>
    <property type="match status" value="1"/>
</dbReference>
<dbReference type="EMBL" id="CAUJNA010000751">
    <property type="protein sequence ID" value="CAJ1380838.1"/>
    <property type="molecule type" value="Genomic_DNA"/>
</dbReference>
<accession>A0AA36MVY2</accession>
<protein>
    <recommendedName>
        <fullName evidence="1">MATH domain-containing protein</fullName>
    </recommendedName>
</protein>
<feature type="non-terminal residue" evidence="2">
    <location>
        <position position="155"/>
    </location>
</feature>
<evidence type="ECO:0000313" key="2">
    <source>
        <dbReference type="EMBL" id="CAJ1380838.1"/>
    </source>
</evidence>
<dbReference type="InterPro" id="IPR002083">
    <property type="entry name" value="MATH/TRAF_dom"/>
</dbReference>
<proteinExistence type="predicted"/>
<dbReference type="InterPro" id="IPR008974">
    <property type="entry name" value="TRAF-like"/>
</dbReference>
<reference evidence="2" key="1">
    <citation type="submission" date="2023-08" db="EMBL/GenBank/DDBJ databases">
        <authorList>
            <person name="Chen Y."/>
            <person name="Shah S."/>
            <person name="Dougan E. K."/>
            <person name="Thang M."/>
            <person name="Chan C."/>
        </authorList>
    </citation>
    <scope>NUCLEOTIDE SEQUENCE</scope>
</reference>
<comment type="caution">
    <text evidence="2">The sequence shown here is derived from an EMBL/GenBank/DDBJ whole genome shotgun (WGS) entry which is preliminary data.</text>
</comment>
<dbReference type="CDD" id="cd00121">
    <property type="entry name" value="MATH"/>
    <property type="match status" value="1"/>
</dbReference>
<dbReference type="Proteomes" id="UP001178507">
    <property type="component" value="Unassembled WGS sequence"/>
</dbReference>
<gene>
    <name evidence="2" type="ORF">EVOR1521_LOCUS8682</name>
</gene>
<sequence length="155" mass="18085">EDLDDDDIDEDLTRDVRRRTEPRDARIAVSESICRKENLRPPMEHEIEFLLKDPKSYKTGQSVHSEARTLHGSFTFRLLVFPMGTEVTSPTGQLAAFVEAMQPPGCEDIRWAFEGVRYQITVVNWKDYRKSVSKQDNFTFTREHSDRGWHHGFVK</sequence>
<feature type="non-terminal residue" evidence="2">
    <location>
        <position position="1"/>
    </location>
</feature>
<dbReference type="AlphaFoldDB" id="A0AA36MVY2"/>
<evidence type="ECO:0000313" key="3">
    <source>
        <dbReference type="Proteomes" id="UP001178507"/>
    </source>
</evidence>
<name>A0AA36MVY2_9DINO</name>
<keyword evidence="3" id="KW-1185">Reference proteome</keyword>
<evidence type="ECO:0000259" key="1">
    <source>
        <dbReference type="PROSITE" id="PS50144"/>
    </source>
</evidence>
<feature type="domain" description="MATH" evidence="1">
    <location>
        <begin position="44"/>
        <end position="155"/>
    </location>
</feature>
<dbReference type="Gene3D" id="2.60.210.10">
    <property type="entry name" value="Apoptosis, Tumor Necrosis Factor Receptor Associated Protein 2, Chain A"/>
    <property type="match status" value="1"/>
</dbReference>